<keyword evidence="4 6" id="KW-1133">Transmembrane helix</keyword>
<organism evidence="8 9">
    <name type="scientific">Herpetosiphon geysericola</name>
    <dbReference type="NCBI Taxonomy" id="70996"/>
    <lineage>
        <taxon>Bacteria</taxon>
        <taxon>Bacillati</taxon>
        <taxon>Chloroflexota</taxon>
        <taxon>Chloroflexia</taxon>
        <taxon>Herpetosiphonales</taxon>
        <taxon>Herpetosiphonaceae</taxon>
        <taxon>Herpetosiphon</taxon>
    </lineage>
</organism>
<dbReference type="RefSeq" id="WP_054535580.1">
    <property type="nucleotide sequence ID" value="NZ_LGKP01000025.1"/>
</dbReference>
<comment type="caution">
    <text evidence="8">The sequence shown here is derived from an EMBL/GenBank/DDBJ whole genome shotgun (WGS) entry which is preliminary data.</text>
</comment>
<accession>A0A0P6XZ62</accession>
<dbReference type="InterPro" id="IPR018076">
    <property type="entry name" value="T2SS_GspF_dom"/>
</dbReference>
<evidence type="ECO:0000256" key="5">
    <source>
        <dbReference type="ARBA" id="ARBA00023136"/>
    </source>
</evidence>
<keyword evidence="5 6" id="KW-0472">Membrane</keyword>
<dbReference type="PATRIC" id="fig|70996.4.peg.192"/>
<gene>
    <name evidence="8" type="ORF">SE18_16610</name>
</gene>
<name>A0A0P6XZ62_9CHLR</name>
<feature type="transmembrane region" description="Helical" evidence="6">
    <location>
        <begin position="6"/>
        <end position="23"/>
    </location>
</feature>
<feature type="transmembrane region" description="Helical" evidence="6">
    <location>
        <begin position="127"/>
        <end position="146"/>
    </location>
</feature>
<evidence type="ECO:0000256" key="4">
    <source>
        <dbReference type="ARBA" id="ARBA00022989"/>
    </source>
</evidence>
<keyword evidence="9" id="KW-1185">Reference proteome</keyword>
<dbReference type="PANTHER" id="PTHR35007">
    <property type="entry name" value="INTEGRAL MEMBRANE PROTEIN-RELATED"/>
    <property type="match status" value="1"/>
</dbReference>
<evidence type="ECO:0000313" key="8">
    <source>
        <dbReference type="EMBL" id="KPL85297.1"/>
    </source>
</evidence>
<dbReference type="PANTHER" id="PTHR35007:SF2">
    <property type="entry name" value="PILUS ASSEMBLE PROTEIN"/>
    <property type="match status" value="1"/>
</dbReference>
<dbReference type="EMBL" id="LGKP01000025">
    <property type="protein sequence ID" value="KPL85297.1"/>
    <property type="molecule type" value="Genomic_DNA"/>
</dbReference>
<feature type="transmembrane region" description="Helical" evidence="6">
    <location>
        <begin position="273"/>
        <end position="293"/>
    </location>
</feature>
<reference evidence="8 9" key="1">
    <citation type="submission" date="2015-07" db="EMBL/GenBank/DDBJ databases">
        <title>Whole genome sequence of Herpetosiphon geysericola DSM 7119.</title>
        <authorList>
            <person name="Hemp J."/>
            <person name="Ward L.M."/>
            <person name="Pace L.A."/>
            <person name="Fischer W.W."/>
        </authorList>
    </citation>
    <scope>NUCLEOTIDE SEQUENCE [LARGE SCALE GENOMIC DNA]</scope>
    <source>
        <strain evidence="8 9">DSM 7119</strain>
    </source>
</reference>
<dbReference type="Pfam" id="PF00482">
    <property type="entry name" value="T2SSF"/>
    <property type="match status" value="1"/>
</dbReference>
<comment type="subcellular location">
    <subcellularLocation>
        <location evidence="1">Cell membrane</location>
        <topology evidence="1">Multi-pass membrane protein</topology>
    </subcellularLocation>
</comment>
<evidence type="ECO:0000256" key="1">
    <source>
        <dbReference type="ARBA" id="ARBA00004651"/>
    </source>
</evidence>
<evidence type="ECO:0000256" key="2">
    <source>
        <dbReference type="ARBA" id="ARBA00022475"/>
    </source>
</evidence>
<evidence type="ECO:0000256" key="6">
    <source>
        <dbReference type="SAM" id="Phobius"/>
    </source>
</evidence>
<dbReference type="Proteomes" id="UP000050277">
    <property type="component" value="Unassembled WGS sequence"/>
</dbReference>
<evidence type="ECO:0000313" key="9">
    <source>
        <dbReference type="Proteomes" id="UP000050277"/>
    </source>
</evidence>
<keyword evidence="3 6" id="KW-0812">Transmembrane</keyword>
<evidence type="ECO:0000256" key="3">
    <source>
        <dbReference type="ARBA" id="ARBA00022692"/>
    </source>
</evidence>
<feature type="domain" description="Type II secretion system protein GspF" evidence="7">
    <location>
        <begin position="164"/>
        <end position="289"/>
    </location>
</feature>
<dbReference type="AlphaFoldDB" id="A0A0P6XZ62"/>
<feature type="transmembrane region" description="Helical" evidence="6">
    <location>
        <begin position="102"/>
        <end position="121"/>
    </location>
</feature>
<protein>
    <submittedName>
        <fullName evidence="8">Type II secretion system protein</fullName>
    </submittedName>
</protein>
<dbReference type="STRING" id="70996.SE18_16610"/>
<keyword evidence="2" id="KW-1003">Cell membrane</keyword>
<dbReference type="OrthoDB" id="9810662at2"/>
<proteinExistence type="predicted"/>
<sequence length="301" mass="33201">MALIIGLVILVIICAVGFMVLNQRRQTDTVSSRLAQFTERSMNLEDLELQLPFMQRIVTPMLNGVFVKLGQSGKGNDKLRTNLMLAGNPGNLTPAMFTGMRIFLALALFGIIFVVCMLAKADTLSTIQWSGVGGALGFLLPASWLGRQIKKRQKTILKALPDALDLLSISVTAGLGFDAALQRVAEKWDNELCREFRRALSDIRLGTQRHEAFRAMTVRTGVDDLTSFVSAVIQADQLGVSMGKMLKIQSDQLRLRRRQRAEEEAQKAPIKMLFPLVFLIFPSMFVVILGPAVPRLLGGGL</sequence>
<dbReference type="GO" id="GO:0005886">
    <property type="term" value="C:plasma membrane"/>
    <property type="evidence" value="ECO:0007669"/>
    <property type="project" value="UniProtKB-SubCell"/>
</dbReference>
<evidence type="ECO:0000259" key="7">
    <source>
        <dbReference type="Pfam" id="PF00482"/>
    </source>
</evidence>